<evidence type="ECO:0000313" key="2">
    <source>
        <dbReference type="Proteomes" id="UP000184267"/>
    </source>
</evidence>
<dbReference type="OrthoDB" id="6105938at2759"/>
<dbReference type="OMA" id="ACMNDEY"/>
<dbReference type="STRING" id="154538.A0A1M2VFD1"/>
<dbReference type="PANTHER" id="PTHR38846:SF1">
    <property type="entry name" value="C3H1-TYPE DOMAIN-CONTAINING PROTEIN"/>
    <property type="match status" value="1"/>
</dbReference>
<proteinExistence type="predicted"/>
<dbReference type="PANTHER" id="PTHR38846">
    <property type="entry name" value="C3H1-TYPE DOMAIN-CONTAINING PROTEIN"/>
    <property type="match status" value="1"/>
</dbReference>
<organism evidence="1 2">
    <name type="scientific">Trametes pubescens</name>
    <name type="common">White-rot fungus</name>
    <dbReference type="NCBI Taxonomy" id="154538"/>
    <lineage>
        <taxon>Eukaryota</taxon>
        <taxon>Fungi</taxon>
        <taxon>Dikarya</taxon>
        <taxon>Basidiomycota</taxon>
        <taxon>Agaricomycotina</taxon>
        <taxon>Agaricomycetes</taxon>
        <taxon>Polyporales</taxon>
        <taxon>Polyporaceae</taxon>
        <taxon>Trametes</taxon>
    </lineage>
</organism>
<evidence type="ECO:0000313" key="1">
    <source>
        <dbReference type="EMBL" id="OJT06243.1"/>
    </source>
</evidence>
<protein>
    <submittedName>
        <fullName evidence="1">Uncharacterized protein</fullName>
    </submittedName>
</protein>
<sequence length="144" mass="16147">MPFERDPTALLADEFRKLALDSGWGKKSAKFKKERTKFYGGAVAQDFTTFWGSNASRLDAWQDLCRHLGITDVPSSIKNCKLALKPFYVNLVDLVDSKRQGTKPKIFSSAGQLATYIQNTGKIFPKEQAKANPLLRQFLVVVFG</sequence>
<name>A0A1M2VFD1_TRAPU</name>
<comment type="caution">
    <text evidence="1">The sequence shown here is derived from an EMBL/GenBank/DDBJ whole genome shotgun (WGS) entry which is preliminary data.</text>
</comment>
<reference evidence="1 2" key="1">
    <citation type="submission" date="2016-10" db="EMBL/GenBank/DDBJ databases">
        <title>Genome sequence of the basidiomycete white-rot fungus Trametes pubescens.</title>
        <authorList>
            <person name="Makela M.R."/>
            <person name="Granchi Z."/>
            <person name="Peng M."/>
            <person name="De Vries R.P."/>
            <person name="Grigoriev I."/>
            <person name="Riley R."/>
            <person name="Hilden K."/>
        </authorList>
    </citation>
    <scope>NUCLEOTIDE SEQUENCE [LARGE SCALE GENOMIC DNA]</scope>
    <source>
        <strain evidence="1 2">FBCC735</strain>
    </source>
</reference>
<dbReference type="AlphaFoldDB" id="A0A1M2VFD1"/>
<accession>A0A1M2VFD1</accession>
<dbReference type="Proteomes" id="UP000184267">
    <property type="component" value="Unassembled WGS sequence"/>
</dbReference>
<keyword evidence="2" id="KW-1185">Reference proteome</keyword>
<gene>
    <name evidence="1" type="ORF">TRAPUB_2924</name>
</gene>
<dbReference type="EMBL" id="MNAD01001337">
    <property type="protein sequence ID" value="OJT06243.1"/>
    <property type="molecule type" value="Genomic_DNA"/>
</dbReference>